<dbReference type="Proteomes" id="UP000487649">
    <property type="component" value="Unassembled WGS sequence"/>
</dbReference>
<sequence>MEHAINVKGLTKNYPNFSINNINLVVPKGYIVGLIGENGAGKSTTIKSILNLINKDSGSIEVFGLDHSKYELEIKQRIGIVFDESHFPDQLKAKDINTMMKNIYQNWDTPLFNQYLKQFKLPENQIIKEFSRGMKMKLSLATALAHHPKLLILDEPTSGLDPIVRNEILDIFLDFIQDEEHSILISSHITSDLEKIADYITFIHEGNIIFSKSKDALLNDYVIIKCREQELTQIDPIDIIHSKKTGQIYEILVKDKQKMEIKYRNLIMDQPSIEDLMLIYIGGMK</sequence>
<keyword evidence="2" id="KW-0547">Nucleotide-binding</keyword>
<evidence type="ECO:0000256" key="2">
    <source>
        <dbReference type="ARBA" id="ARBA00022741"/>
    </source>
</evidence>
<protein>
    <submittedName>
        <fullName evidence="5">ATP-binding cassette domain-containing protein</fullName>
    </submittedName>
</protein>
<evidence type="ECO:0000313" key="6">
    <source>
        <dbReference type="Proteomes" id="UP000487649"/>
    </source>
</evidence>
<dbReference type="PANTHER" id="PTHR42939:SF3">
    <property type="entry name" value="ABC TRANSPORTER ATP-BINDING COMPONENT"/>
    <property type="match status" value="1"/>
</dbReference>
<dbReference type="InterPro" id="IPR003593">
    <property type="entry name" value="AAA+_ATPase"/>
</dbReference>
<comment type="caution">
    <text evidence="5">The sequence shown here is derived from an EMBL/GenBank/DDBJ whole genome shotgun (WGS) entry which is preliminary data.</text>
</comment>
<keyword evidence="3 5" id="KW-0067">ATP-binding</keyword>
<evidence type="ECO:0000256" key="1">
    <source>
        <dbReference type="ARBA" id="ARBA00022448"/>
    </source>
</evidence>
<dbReference type="RefSeq" id="WP_006783211.1">
    <property type="nucleotide sequence ID" value="NZ_CAUWFM010000036.1"/>
</dbReference>
<dbReference type="InterPro" id="IPR027417">
    <property type="entry name" value="P-loop_NTPase"/>
</dbReference>
<dbReference type="PANTHER" id="PTHR42939">
    <property type="entry name" value="ABC TRANSPORTER ATP-BINDING PROTEIN ALBC-RELATED"/>
    <property type="match status" value="1"/>
</dbReference>
<dbReference type="GO" id="GO:0016887">
    <property type="term" value="F:ATP hydrolysis activity"/>
    <property type="evidence" value="ECO:0007669"/>
    <property type="project" value="InterPro"/>
</dbReference>
<organism evidence="5 6">
    <name type="scientific">Turicibacter sanguinis</name>
    <dbReference type="NCBI Taxonomy" id="154288"/>
    <lineage>
        <taxon>Bacteria</taxon>
        <taxon>Bacillati</taxon>
        <taxon>Bacillota</taxon>
        <taxon>Erysipelotrichia</taxon>
        <taxon>Erysipelotrichales</taxon>
        <taxon>Turicibacteraceae</taxon>
        <taxon>Turicibacter</taxon>
    </lineage>
</organism>
<name>A0A9X4XFD3_9FIRM</name>
<dbReference type="OrthoDB" id="9804819at2"/>
<dbReference type="CDD" id="cd03230">
    <property type="entry name" value="ABC_DR_subfamily_A"/>
    <property type="match status" value="1"/>
</dbReference>
<evidence type="ECO:0000259" key="4">
    <source>
        <dbReference type="PROSITE" id="PS50893"/>
    </source>
</evidence>
<feature type="domain" description="ABC transporter" evidence="4">
    <location>
        <begin position="2"/>
        <end position="230"/>
    </location>
</feature>
<dbReference type="InterPro" id="IPR003439">
    <property type="entry name" value="ABC_transporter-like_ATP-bd"/>
</dbReference>
<dbReference type="SUPFAM" id="SSF52540">
    <property type="entry name" value="P-loop containing nucleoside triphosphate hydrolases"/>
    <property type="match status" value="1"/>
</dbReference>
<dbReference type="SMART" id="SM00382">
    <property type="entry name" value="AAA"/>
    <property type="match status" value="1"/>
</dbReference>
<dbReference type="AlphaFoldDB" id="A0A9X4XFD3"/>
<keyword evidence="1" id="KW-0813">Transport</keyword>
<dbReference type="GO" id="GO:0005524">
    <property type="term" value="F:ATP binding"/>
    <property type="evidence" value="ECO:0007669"/>
    <property type="project" value="UniProtKB-KW"/>
</dbReference>
<dbReference type="InterPro" id="IPR051782">
    <property type="entry name" value="ABC_Transporter_VariousFunc"/>
</dbReference>
<dbReference type="Pfam" id="PF00005">
    <property type="entry name" value="ABC_tran"/>
    <property type="match status" value="1"/>
</dbReference>
<dbReference type="PROSITE" id="PS50893">
    <property type="entry name" value="ABC_TRANSPORTER_2"/>
    <property type="match status" value="1"/>
</dbReference>
<dbReference type="Gene3D" id="3.40.50.300">
    <property type="entry name" value="P-loop containing nucleotide triphosphate hydrolases"/>
    <property type="match status" value="1"/>
</dbReference>
<proteinExistence type="predicted"/>
<reference evidence="5 6" key="1">
    <citation type="journal article" date="2019" name="Nat. Med.">
        <title>A library of human gut bacterial isolates paired with longitudinal multiomics data enables mechanistic microbiome research.</title>
        <authorList>
            <person name="Poyet M."/>
            <person name="Groussin M."/>
            <person name="Gibbons S.M."/>
            <person name="Avila-Pacheco J."/>
            <person name="Jiang X."/>
            <person name="Kearney S.M."/>
            <person name="Perrotta A.R."/>
            <person name="Berdy B."/>
            <person name="Zhao S."/>
            <person name="Lieberman T.D."/>
            <person name="Swanson P.K."/>
            <person name="Smith M."/>
            <person name="Roesemann S."/>
            <person name="Alexander J.E."/>
            <person name="Rich S.A."/>
            <person name="Livny J."/>
            <person name="Vlamakis H."/>
            <person name="Clish C."/>
            <person name="Bullock K."/>
            <person name="Deik A."/>
            <person name="Scott J."/>
            <person name="Pierce K.A."/>
            <person name="Xavier R.J."/>
            <person name="Alm E.J."/>
        </authorList>
    </citation>
    <scope>NUCLEOTIDE SEQUENCE [LARGE SCALE GENOMIC DNA]</scope>
    <source>
        <strain evidence="5 6">BIOML-A198</strain>
    </source>
</reference>
<accession>A0A9X4XFD3</accession>
<evidence type="ECO:0000256" key="3">
    <source>
        <dbReference type="ARBA" id="ARBA00022840"/>
    </source>
</evidence>
<dbReference type="EMBL" id="WMQE01000036">
    <property type="protein sequence ID" value="MTK22369.1"/>
    <property type="molecule type" value="Genomic_DNA"/>
</dbReference>
<gene>
    <name evidence="5" type="ORF">GMA92_13200</name>
</gene>
<evidence type="ECO:0000313" key="5">
    <source>
        <dbReference type="EMBL" id="MTK22369.1"/>
    </source>
</evidence>